<dbReference type="PANTHER" id="PTHR47219">
    <property type="entry name" value="RAB GTPASE-ACTIVATING PROTEIN 1-LIKE"/>
    <property type="match status" value="1"/>
</dbReference>
<dbReference type="Gene3D" id="1.10.8.270">
    <property type="entry name" value="putative rabgap domain of human tbc1 domain family member 14 like domains"/>
    <property type="match status" value="1"/>
</dbReference>
<dbReference type="GO" id="GO:0015031">
    <property type="term" value="P:protein transport"/>
    <property type="evidence" value="ECO:0007669"/>
    <property type="project" value="UniProtKB-KW"/>
</dbReference>
<dbReference type="AlphaFoldDB" id="A0A8H2VH48"/>
<dbReference type="Gene3D" id="1.10.472.80">
    <property type="entry name" value="Ypt/Rab-GAP domain of gyp1p, domain 3"/>
    <property type="match status" value="1"/>
</dbReference>
<feature type="region of interest" description="Disordered" evidence="11">
    <location>
        <begin position="735"/>
        <end position="793"/>
    </location>
</feature>
<dbReference type="InterPro" id="IPR000195">
    <property type="entry name" value="Rab-GAP-TBC_dom"/>
</dbReference>
<dbReference type="InterPro" id="IPR050302">
    <property type="entry name" value="Rab_GAP_TBC_domain"/>
</dbReference>
<evidence type="ECO:0000256" key="2">
    <source>
        <dbReference type="ARBA" id="ARBA00022448"/>
    </source>
</evidence>
<keyword evidence="4" id="KW-0268">Exocytosis</keyword>
<proteinExistence type="inferred from homology"/>
<dbReference type="SUPFAM" id="SSF47923">
    <property type="entry name" value="Ypt/Rab-GAP domain of gyp1p"/>
    <property type="match status" value="2"/>
</dbReference>
<dbReference type="Proteomes" id="UP000644660">
    <property type="component" value="Unassembled WGS sequence"/>
</dbReference>
<evidence type="ECO:0000256" key="6">
    <source>
        <dbReference type="ARBA" id="ARBA00022892"/>
    </source>
</evidence>
<sequence length="793" mass="90258">MSEMSINEEAKGAESNTAGIVEKDTDSPILNSAPTELNEVADDLNLTIVSPESVNNLDNGTAFDRPDIIVSNLDDINSEVNNSVANTTEEQSDNNQGQNGEKENEPSSDTLNKIEPANSQSPILPPRSPTGESPILPPRSPITTRAAPDLPKRSSELETVSQPPHLPERREVPLYSVPPPLSEEMKSASFRKNAAEIASKSRSNSRVMSPIDSAAEINLIANRYRVTSHQLYDEPESKRENIEEGQIILKSTYSTILEHEKEEEEPSESYTETGDIENRELSKVNWDFWTSVVNDFSSVANKESIQLETEITKGIPRQIRGIIWQLIANSKSKEFEDIFITLQGTESPHESSIKRDLKRTNFIPQEKVDALFNLLKVYSVYDPDVGYTQGMGFITTPLLLNCETDADAFGLLIVLMKNYGIREFFLPEMPGLMLLLYQFDRVLEENSPTLFNHLNREGIKSSMYATQWFLTFFAYKFPLEFVLRIFDIVLFEGFESILKFAINLLLKNQEVIMSLKFENLLNFLKNGLFEYYSNSTTETLQGEPALISSQTTVSTTSNNNNVERNVSIGYEYDVDSFVRDAMNGVHITPISLHRYEAEYQEVHQLQQEKEMQYELFRIKNKQLQNESKKLHHEYALLNKEHISIANELIENRLKTETLLDENQDLKVTMEKLHLQIQEEKEKGEIPNPDSTLPINLKKDMARTIERNTEVMNENEMLQEKIKELKLHVKELKLENKNSIKQNQGTRETPSTRHQNLDTTNTTEDEIPVATATESSVPSLGGGWKGFKNVFKKE</sequence>
<dbReference type="Gene3D" id="1.10.10.750">
    <property type="entry name" value="Ypt/Rab-GAP domain of gyp1p, domain 1"/>
    <property type="match status" value="1"/>
</dbReference>
<keyword evidence="8" id="KW-0175">Coiled coil</keyword>
<organism evidence="13 14">
    <name type="scientific">Maudiozyma barnettii</name>
    <dbReference type="NCBI Taxonomy" id="61262"/>
    <lineage>
        <taxon>Eukaryota</taxon>
        <taxon>Fungi</taxon>
        <taxon>Dikarya</taxon>
        <taxon>Ascomycota</taxon>
        <taxon>Saccharomycotina</taxon>
        <taxon>Saccharomycetes</taxon>
        <taxon>Saccharomycetales</taxon>
        <taxon>Saccharomycetaceae</taxon>
        <taxon>Maudiozyma</taxon>
    </lineage>
</organism>
<evidence type="ECO:0000256" key="8">
    <source>
        <dbReference type="ARBA" id="ARBA00023054"/>
    </source>
</evidence>
<reference evidence="13 14" key="1">
    <citation type="submission" date="2020-05" db="EMBL/GenBank/DDBJ databases">
        <authorList>
            <person name="Casaregola S."/>
            <person name="Devillers H."/>
            <person name="Grondin C."/>
        </authorList>
    </citation>
    <scope>NUCLEOTIDE SEQUENCE [LARGE SCALE GENOMIC DNA]</scope>
    <source>
        <strain evidence="13 14">CLIB 1767</strain>
    </source>
</reference>
<comment type="caution">
    <text evidence="13">The sequence shown here is derived from an EMBL/GenBank/DDBJ whole genome shotgun (WGS) entry which is preliminary data.</text>
</comment>
<gene>
    <name evidence="13" type="ORF">KABA2_06S04268</name>
</gene>
<evidence type="ECO:0000256" key="3">
    <source>
        <dbReference type="ARBA" id="ARBA00022468"/>
    </source>
</evidence>
<dbReference type="GO" id="GO:0031267">
    <property type="term" value="F:small GTPase binding"/>
    <property type="evidence" value="ECO:0007669"/>
    <property type="project" value="TreeGrafter"/>
</dbReference>
<evidence type="ECO:0000256" key="11">
    <source>
        <dbReference type="SAM" id="MobiDB-lite"/>
    </source>
</evidence>
<keyword evidence="3" id="KW-0343">GTPase activation</keyword>
<comment type="subcellular location">
    <subcellularLocation>
        <location evidence="1">Cytoplasm</location>
    </subcellularLocation>
</comment>
<feature type="region of interest" description="Disordered" evidence="11">
    <location>
        <begin position="1"/>
        <end position="35"/>
    </location>
</feature>
<dbReference type="RefSeq" id="XP_041407231.1">
    <property type="nucleotide sequence ID" value="XM_041551297.1"/>
</dbReference>
<comment type="similarity">
    <text evidence="9">Belongs to the GYP5 family.</text>
</comment>
<name>A0A8H2VH48_9SACH</name>
<dbReference type="GO" id="GO:0005737">
    <property type="term" value="C:cytoplasm"/>
    <property type="evidence" value="ECO:0007669"/>
    <property type="project" value="UniProtKB-SubCell"/>
</dbReference>
<feature type="compositionally biased region" description="Polar residues" evidence="11">
    <location>
        <begin position="738"/>
        <end position="761"/>
    </location>
</feature>
<evidence type="ECO:0000256" key="5">
    <source>
        <dbReference type="ARBA" id="ARBA00022490"/>
    </source>
</evidence>
<dbReference type="PANTHER" id="PTHR47219:SF9">
    <property type="entry name" value="GTPASE ACTIVATING PROTEIN AND CENTROSOME-ASSOCIATED, ISOFORM B"/>
    <property type="match status" value="1"/>
</dbReference>
<dbReference type="Pfam" id="PF23436">
    <property type="entry name" value="RabGap-TBC_2"/>
    <property type="match status" value="1"/>
</dbReference>
<feature type="domain" description="Rab-GAP TBC" evidence="12">
    <location>
        <begin position="314"/>
        <end position="493"/>
    </location>
</feature>
<feature type="compositionally biased region" description="Polar residues" evidence="11">
    <location>
        <begin position="107"/>
        <end position="122"/>
    </location>
</feature>
<evidence type="ECO:0000313" key="14">
    <source>
        <dbReference type="Proteomes" id="UP000644660"/>
    </source>
</evidence>
<dbReference type="GO" id="GO:0005096">
    <property type="term" value="F:GTPase activator activity"/>
    <property type="evidence" value="ECO:0007669"/>
    <property type="project" value="UniProtKB-KW"/>
</dbReference>
<dbReference type="InterPro" id="IPR035969">
    <property type="entry name" value="Rab-GAP_TBC_sf"/>
</dbReference>
<feature type="compositionally biased region" description="Polar residues" evidence="11">
    <location>
        <begin position="80"/>
        <end position="89"/>
    </location>
</feature>
<dbReference type="FunFam" id="1.10.472.80:FF:000044">
    <property type="entry name" value="GTPase-activating protein GYP5"/>
    <property type="match status" value="1"/>
</dbReference>
<keyword evidence="14" id="KW-1185">Reference proteome</keyword>
<keyword evidence="6" id="KW-0931">ER-Golgi transport</keyword>
<evidence type="ECO:0000256" key="7">
    <source>
        <dbReference type="ARBA" id="ARBA00022927"/>
    </source>
</evidence>
<keyword evidence="2" id="KW-0813">Transport</keyword>
<dbReference type="EMBL" id="CAEFZW010000006">
    <property type="protein sequence ID" value="CAB4255387.1"/>
    <property type="molecule type" value="Genomic_DNA"/>
</dbReference>
<evidence type="ECO:0000313" key="13">
    <source>
        <dbReference type="EMBL" id="CAB4255387.1"/>
    </source>
</evidence>
<protein>
    <recommendedName>
        <fullName evidence="10">GTPase-activating protein GYP5</fullName>
    </recommendedName>
</protein>
<evidence type="ECO:0000256" key="9">
    <source>
        <dbReference type="ARBA" id="ARBA00061661"/>
    </source>
</evidence>
<keyword evidence="5" id="KW-0963">Cytoplasm</keyword>
<dbReference type="GO" id="GO:0006887">
    <property type="term" value="P:exocytosis"/>
    <property type="evidence" value="ECO:0007669"/>
    <property type="project" value="UniProtKB-KW"/>
</dbReference>
<evidence type="ECO:0000256" key="1">
    <source>
        <dbReference type="ARBA" id="ARBA00004496"/>
    </source>
</evidence>
<keyword evidence="7" id="KW-0653">Protein transport</keyword>
<dbReference type="GeneID" id="64858430"/>
<accession>A0A8H2VH48</accession>
<evidence type="ECO:0000256" key="10">
    <source>
        <dbReference type="ARBA" id="ARBA00072088"/>
    </source>
</evidence>
<dbReference type="GO" id="GO:0030427">
    <property type="term" value="C:site of polarized growth"/>
    <property type="evidence" value="ECO:0007669"/>
    <property type="project" value="UniProtKB-ARBA"/>
</dbReference>
<evidence type="ECO:0000256" key="4">
    <source>
        <dbReference type="ARBA" id="ARBA00022483"/>
    </source>
</evidence>
<feature type="region of interest" description="Disordered" evidence="11">
    <location>
        <begin position="80"/>
        <end position="180"/>
    </location>
</feature>
<dbReference type="PROSITE" id="PS50086">
    <property type="entry name" value="TBC_RABGAP"/>
    <property type="match status" value="1"/>
</dbReference>
<dbReference type="SMART" id="SM00164">
    <property type="entry name" value="TBC"/>
    <property type="match status" value="1"/>
</dbReference>
<evidence type="ECO:0000259" key="12">
    <source>
        <dbReference type="PROSITE" id="PS50086"/>
    </source>
</evidence>